<protein>
    <submittedName>
        <fullName evidence="1">Uncharacterized protein</fullName>
    </submittedName>
</protein>
<dbReference type="EMBL" id="AEQN01000016">
    <property type="protein sequence ID" value="EFV01703.1"/>
    <property type="molecule type" value="Genomic_DNA"/>
</dbReference>
<evidence type="ECO:0000313" key="2">
    <source>
        <dbReference type="Proteomes" id="UP000004754"/>
    </source>
</evidence>
<name>E6MGG3_9FIRM</name>
<reference evidence="1 2" key="1">
    <citation type="submission" date="2010-12" db="EMBL/GenBank/DDBJ databases">
        <authorList>
            <person name="Muzny D."/>
            <person name="Qin X."/>
            <person name="Deng J."/>
            <person name="Jiang H."/>
            <person name="Liu Y."/>
            <person name="Qu J."/>
            <person name="Song X.-Z."/>
            <person name="Zhang L."/>
            <person name="Thornton R."/>
            <person name="Coyle M."/>
            <person name="Francisco L."/>
            <person name="Jackson L."/>
            <person name="Javaid M."/>
            <person name="Korchina V."/>
            <person name="Kovar C."/>
            <person name="Mata R."/>
            <person name="Mathew T."/>
            <person name="Ngo R."/>
            <person name="Nguyen L."/>
            <person name="Nguyen N."/>
            <person name="Okwuonu G."/>
            <person name="Ongeri F."/>
            <person name="Pham C."/>
            <person name="Simmons D."/>
            <person name="Wilczek-Boney K."/>
            <person name="Hale W."/>
            <person name="Jakkamsetti A."/>
            <person name="Pham P."/>
            <person name="Ruth R."/>
            <person name="San Lucas F."/>
            <person name="Warren J."/>
            <person name="Zhang J."/>
            <person name="Zhao Z."/>
            <person name="Zhou C."/>
            <person name="Zhu D."/>
            <person name="Lee S."/>
            <person name="Bess C."/>
            <person name="Blankenburg K."/>
            <person name="Forbes L."/>
            <person name="Fu Q."/>
            <person name="Gubbala S."/>
            <person name="Hirani K."/>
            <person name="Jayaseelan J.C."/>
            <person name="Lara F."/>
            <person name="Munidasa M."/>
            <person name="Palculict T."/>
            <person name="Patil S."/>
            <person name="Pu L.-L."/>
            <person name="Saada N."/>
            <person name="Tang L."/>
            <person name="Weissenberger G."/>
            <person name="Zhu Y."/>
            <person name="Hemphill L."/>
            <person name="Shang Y."/>
            <person name="Youmans B."/>
            <person name="Ayvaz T."/>
            <person name="Ross M."/>
            <person name="Santibanez J."/>
            <person name="Aqrawi P."/>
            <person name="Gross S."/>
            <person name="Joshi V."/>
            <person name="Fowler G."/>
            <person name="Nazareth L."/>
            <person name="Reid J."/>
            <person name="Worley K."/>
            <person name="Petrosino J."/>
            <person name="Highlander S."/>
            <person name="Gibbs R."/>
        </authorList>
    </citation>
    <scope>NUCLEOTIDE SEQUENCE [LARGE SCALE GENOMIC DNA]</scope>
    <source>
        <strain evidence="1 2">ATCC 23263</strain>
    </source>
</reference>
<dbReference type="HOGENOM" id="CLU_3295095_0_0_9"/>
<evidence type="ECO:0000313" key="1">
    <source>
        <dbReference type="EMBL" id="EFV01703.1"/>
    </source>
</evidence>
<comment type="caution">
    <text evidence="1">The sequence shown here is derived from an EMBL/GenBank/DDBJ whole genome shotgun (WGS) entry which is preliminary data.</text>
</comment>
<proteinExistence type="predicted"/>
<dbReference type="Proteomes" id="UP000004754">
    <property type="component" value="Unassembled WGS sequence"/>
</dbReference>
<sequence length="40" mass="4859">MFSIFLSLFPHRKFNRRHPAFYAPFSKSGTKKSRVFPWIK</sequence>
<dbReference type="AlphaFoldDB" id="E6MGG3"/>
<accession>E6MGG3</accession>
<keyword evidence="2" id="KW-1185">Reference proteome</keyword>
<organism evidence="1 2">
    <name type="scientific">Pseudoramibacter alactolyticus ATCC 23263</name>
    <dbReference type="NCBI Taxonomy" id="887929"/>
    <lineage>
        <taxon>Bacteria</taxon>
        <taxon>Bacillati</taxon>
        <taxon>Bacillota</taxon>
        <taxon>Clostridia</taxon>
        <taxon>Eubacteriales</taxon>
        <taxon>Eubacteriaceae</taxon>
        <taxon>Pseudoramibacter</taxon>
    </lineage>
</organism>
<gene>
    <name evidence="1" type="ORF">HMP0721_1096</name>
</gene>